<keyword evidence="1" id="KW-0472">Membrane</keyword>
<organism evidence="2 3">
    <name type="scientific">Oikopleura dioica</name>
    <name type="common">Tunicate</name>
    <dbReference type="NCBI Taxonomy" id="34765"/>
    <lineage>
        <taxon>Eukaryota</taxon>
        <taxon>Metazoa</taxon>
        <taxon>Chordata</taxon>
        <taxon>Tunicata</taxon>
        <taxon>Appendicularia</taxon>
        <taxon>Copelata</taxon>
        <taxon>Oikopleuridae</taxon>
        <taxon>Oikopleura</taxon>
    </lineage>
</organism>
<evidence type="ECO:0000313" key="2">
    <source>
        <dbReference type="EMBL" id="CAG5096576.1"/>
    </source>
</evidence>
<sequence>MTLREECKYSLYFILLMLGQSIATLYVLMWMVGIFLDYREQLKSKAIVESKTALQLPQTQEELSPIPGKKEVFSSFDTGSVFVGMLIQTFLQCLIARQYILEFKNHRFFLF</sequence>
<evidence type="ECO:0000313" key="3">
    <source>
        <dbReference type="Proteomes" id="UP001158576"/>
    </source>
</evidence>
<dbReference type="Proteomes" id="UP001158576">
    <property type="component" value="Chromosome XSR"/>
</dbReference>
<protein>
    <submittedName>
        <fullName evidence="2">Oidioi.mRNA.OKI2018_I69.XSR.g14684.t1.cds</fullName>
    </submittedName>
</protein>
<feature type="transmembrane region" description="Helical" evidence="1">
    <location>
        <begin position="12"/>
        <end position="36"/>
    </location>
</feature>
<feature type="transmembrane region" description="Helical" evidence="1">
    <location>
        <begin position="81"/>
        <end position="100"/>
    </location>
</feature>
<evidence type="ECO:0000256" key="1">
    <source>
        <dbReference type="SAM" id="Phobius"/>
    </source>
</evidence>
<reference evidence="2 3" key="1">
    <citation type="submission" date="2021-04" db="EMBL/GenBank/DDBJ databases">
        <authorList>
            <person name="Bliznina A."/>
        </authorList>
    </citation>
    <scope>NUCLEOTIDE SEQUENCE [LARGE SCALE GENOMIC DNA]</scope>
</reference>
<keyword evidence="3" id="KW-1185">Reference proteome</keyword>
<keyword evidence="1" id="KW-1133">Transmembrane helix</keyword>
<keyword evidence="1" id="KW-0812">Transmembrane</keyword>
<name>A0ABN7SJH7_OIKDI</name>
<dbReference type="EMBL" id="OU015569">
    <property type="protein sequence ID" value="CAG5096576.1"/>
    <property type="molecule type" value="Genomic_DNA"/>
</dbReference>
<accession>A0ABN7SJH7</accession>
<gene>
    <name evidence="2" type="ORF">OKIOD_LOCUS6242</name>
</gene>
<proteinExistence type="predicted"/>